<organism evidence="2 3">
    <name type="scientific">Kibdelosporangium phytohabitans</name>
    <dbReference type="NCBI Taxonomy" id="860235"/>
    <lineage>
        <taxon>Bacteria</taxon>
        <taxon>Bacillati</taxon>
        <taxon>Actinomycetota</taxon>
        <taxon>Actinomycetes</taxon>
        <taxon>Pseudonocardiales</taxon>
        <taxon>Pseudonocardiaceae</taxon>
        <taxon>Kibdelosporangium</taxon>
    </lineage>
</organism>
<dbReference type="RefSeq" id="WP_054294328.1">
    <property type="nucleotide sequence ID" value="NZ_CP012752.1"/>
</dbReference>
<dbReference type="InterPro" id="IPR043740">
    <property type="entry name" value="DUF5685"/>
</dbReference>
<reference evidence="2 3" key="1">
    <citation type="submission" date="2015-07" db="EMBL/GenBank/DDBJ databases">
        <title>Genome sequencing of Kibdelosporangium phytohabitans.</title>
        <authorList>
            <person name="Qin S."/>
            <person name="Xing K."/>
        </authorList>
    </citation>
    <scope>NUCLEOTIDE SEQUENCE [LARGE SCALE GENOMIC DNA]</scope>
    <source>
        <strain evidence="2 3">KLBMP1111</strain>
    </source>
</reference>
<accession>A0A0N9I912</accession>
<dbReference type="STRING" id="860235.AOZ06_41220"/>
<proteinExistence type="predicted"/>
<dbReference type="OrthoDB" id="3210612at2"/>
<evidence type="ECO:0008006" key="4">
    <source>
        <dbReference type="Google" id="ProtNLM"/>
    </source>
</evidence>
<name>A0A0N9I912_9PSEU</name>
<dbReference type="Proteomes" id="UP000063699">
    <property type="component" value="Chromosome"/>
</dbReference>
<feature type="compositionally biased region" description="Basic and acidic residues" evidence="1">
    <location>
        <begin position="320"/>
        <end position="329"/>
    </location>
</feature>
<dbReference type="AlphaFoldDB" id="A0A0N9I912"/>
<evidence type="ECO:0000313" key="3">
    <source>
        <dbReference type="Proteomes" id="UP000063699"/>
    </source>
</evidence>
<gene>
    <name evidence="2" type="ORF">AOZ06_41220</name>
</gene>
<evidence type="ECO:0000313" key="2">
    <source>
        <dbReference type="EMBL" id="ALG12434.1"/>
    </source>
</evidence>
<feature type="compositionally biased region" description="Pro residues" evidence="1">
    <location>
        <begin position="294"/>
        <end position="313"/>
    </location>
</feature>
<protein>
    <recommendedName>
        <fullName evidence="4">Regulatory protein</fullName>
    </recommendedName>
</protein>
<dbReference type="Pfam" id="PF18937">
    <property type="entry name" value="DUF5685"/>
    <property type="match status" value="1"/>
</dbReference>
<dbReference type="EMBL" id="CP012752">
    <property type="protein sequence ID" value="ALG12434.1"/>
    <property type="molecule type" value="Genomic_DNA"/>
</dbReference>
<dbReference type="KEGG" id="kphy:AOZ06_41220"/>
<sequence>MFGIIRPCRHRLSPALRTSWMAHLCGLCLALRDDHGQLARTVTNYDGLVVSVLVEAQSAAQSRRTAGPCPLRAMQPASVAQGDGARLAASVSLALASAKISDHVADGDGMFGRRGVSKAAQRVANRWAAQGARTGERIGFDTAVLLDAVGEQPAVESSLVRGDSLLLATQPTETAAAAAFAHTAVLSGRPRNVTALTEAGKLFGRIAHLIDAVEDLEEDRATGSWNPLLATGTTREEARRLCDDAMLGVRLALREAEFTDSKLVHVLLAHELDHAIKRAFGDVHGPGHGHGHPGGPPPYQPQQPAPPHQPPNQKPNRKQRREDKRHDWHQQGWQRPNRSWGTACGIAVFMFCTCQYCCGNPYHDPWTGEPKEGWCYNCDCDCCDCCDCCNCDCCDGCDCCDCSC</sequence>
<evidence type="ECO:0000256" key="1">
    <source>
        <dbReference type="SAM" id="MobiDB-lite"/>
    </source>
</evidence>
<feature type="region of interest" description="Disordered" evidence="1">
    <location>
        <begin position="280"/>
        <end position="336"/>
    </location>
</feature>
<keyword evidence="3" id="KW-1185">Reference proteome</keyword>